<feature type="domain" description="Glycosyltransferase 2-like" evidence="3">
    <location>
        <begin position="5"/>
        <end position="125"/>
    </location>
</feature>
<dbReference type="AlphaFoldDB" id="A0A242NIN8"/>
<dbReference type="OrthoDB" id="6813549at2"/>
<dbReference type="PANTHER" id="PTHR22916:SF51">
    <property type="entry name" value="GLYCOSYLTRANSFERASE EPSH-RELATED"/>
    <property type="match status" value="1"/>
</dbReference>
<dbReference type="Pfam" id="PF00535">
    <property type="entry name" value="Glycos_transf_2"/>
    <property type="match status" value="1"/>
</dbReference>
<proteinExistence type="predicted"/>
<keyword evidence="6" id="KW-1185">Reference proteome</keyword>
<dbReference type="Gene3D" id="3.90.550.10">
    <property type="entry name" value="Spore Coat Polysaccharide Biosynthesis Protein SpsA, Chain A"/>
    <property type="match status" value="1"/>
</dbReference>
<dbReference type="InterPro" id="IPR029044">
    <property type="entry name" value="Nucleotide-diphossugar_trans"/>
</dbReference>
<sequence>MKLLSVVLPMYNSEKYADACIKNILSQSFKDYELIIIDDGSSDSTGLICEQFKYDSRVKYFYQPNGGSHKARNLGIKKSTGELITFVDSDDIIPSNYFEVLVNLYKNDIDCVFCDIYHQKHEGLVKNSFFNKEFVSLDTRKKITYMLSDDSFPAPYAKLFNLSKIRNLGHQFLECDNYFGFAEDFYFNSIYLINSEKLLYTNRTYYIYNKLNENSQCNNPSLDVQRRNNVDRAIVIYSILQYMFQNKLNINKYNAIFYMIRKHLDWGGSVTKDTLLNLLRHSNLPKSYMKKVFSFSLGIYLFDFFNK</sequence>
<evidence type="ECO:0000313" key="4">
    <source>
        <dbReference type="EMBL" id="OTP99427.1"/>
    </source>
</evidence>
<organism evidence="4 7">
    <name type="scientific">Gilliamella apicola</name>
    <dbReference type="NCBI Taxonomy" id="1196095"/>
    <lineage>
        <taxon>Bacteria</taxon>
        <taxon>Pseudomonadati</taxon>
        <taxon>Pseudomonadota</taxon>
        <taxon>Gammaproteobacteria</taxon>
        <taxon>Orbales</taxon>
        <taxon>Orbaceae</taxon>
        <taxon>Gilliamella</taxon>
    </lineage>
</organism>
<evidence type="ECO:0000313" key="7">
    <source>
        <dbReference type="Proteomes" id="UP000194977"/>
    </source>
</evidence>
<accession>A0A242NIN8</accession>
<keyword evidence="1" id="KW-0328">Glycosyltransferase</keyword>
<keyword evidence="2" id="KW-0808">Transferase</keyword>
<evidence type="ECO:0000256" key="2">
    <source>
        <dbReference type="ARBA" id="ARBA00022679"/>
    </source>
</evidence>
<evidence type="ECO:0000313" key="5">
    <source>
        <dbReference type="EMBL" id="OTQ08331.1"/>
    </source>
</evidence>
<reference evidence="6 7" key="1">
    <citation type="submission" date="2017-03" db="EMBL/GenBank/DDBJ databases">
        <title>Comparative genomics of honeybee gut symbionts reveal geographically distinct and subgroup specific antibiotic resistance.</title>
        <authorList>
            <person name="Ludvigsen J."/>
            <person name="Porcellato D."/>
            <person name="Labee-Lund T.M."/>
            <person name="Amdam G.V."/>
            <person name="Rudi K."/>
        </authorList>
    </citation>
    <scope>NUCLEOTIDE SEQUENCE [LARGE SCALE GENOMIC DNA]</scope>
    <source>
        <strain evidence="4 7">A-7-12</strain>
        <strain evidence="5 6">A-9-12</strain>
    </source>
</reference>
<dbReference type="InterPro" id="IPR001173">
    <property type="entry name" value="Glyco_trans_2-like"/>
</dbReference>
<dbReference type="Proteomes" id="UP000194977">
    <property type="component" value="Unassembled WGS sequence"/>
</dbReference>
<evidence type="ECO:0000313" key="6">
    <source>
        <dbReference type="Proteomes" id="UP000194800"/>
    </source>
</evidence>
<dbReference type="EMBL" id="NART01000091">
    <property type="protein sequence ID" value="OTQ08331.1"/>
    <property type="molecule type" value="Genomic_DNA"/>
</dbReference>
<dbReference type="GO" id="GO:0016758">
    <property type="term" value="F:hexosyltransferase activity"/>
    <property type="evidence" value="ECO:0007669"/>
    <property type="project" value="UniProtKB-ARBA"/>
</dbReference>
<dbReference type="PANTHER" id="PTHR22916">
    <property type="entry name" value="GLYCOSYLTRANSFERASE"/>
    <property type="match status" value="1"/>
</dbReference>
<dbReference type="RefSeq" id="WP_086301034.1">
    <property type="nucleotide sequence ID" value="NZ_CAMLEZ010000006.1"/>
</dbReference>
<comment type="caution">
    <text evidence="4">The sequence shown here is derived from an EMBL/GenBank/DDBJ whole genome shotgun (WGS) entry which is preliminary data.</text>
</comment>
<protein>
    <recommendedName>
        <fullName evidence="3">Glycosyltransferase 2-like domain-containing protein</fullName>
    </recommendedName>
</protein>
<name>A0A242NIN8_9GAMM</name>
<dbReference type="CDD" id="cd00761">
    <property type="entry name" value="Glyco_tranf_GTA_type"/>
    <property type="match status" value="1"/>
</dbReference>
<dbReference type="Proteomes" id="UP000194800">
    <property type="component" value="Unassembled WGS sequence"/>
</dbReference>
<dbReference type="EMBL" id="NARP01000017">
    <property type="protein sequence ID" value="OTP99427.1"/>
    <property type="molecule type" value="Genomic_DNA"/>
</dbReference>
<gene>
    <name evidence="5" type="ORF">B6C91_12710</name>
    <name evidence="4" type="ORF">B6D08_07800</name>
</gene>
<evidence type="ECO:0000259" key="3">
    <source>
        <dbReference type="Pfam" id="PF00535"/>
    </source>
</evidence>
<evidence type="ECO:0000256" key="1">
    <source>
        <dbReference type="ARBA" id="ARBA00022676"/>
    </source>
</evidence>
<dbReference type="SUPFAM" id="SSF53448">
    <property type="entry name" value="Nucleotide-diphospho-sugar transferases"/>
    <property type="match status" value="1"/>
</dbReference>